<comment type="caution">
    <text evidence="1">The sequence shown here is derived from an EMBL/GenBank/DDBJ whole genome shotgun (WGS) entry which is preliminary data.</text>
</comment>
<gene>
    <name evidence="1" type="ORF">CTRU02_206910</name>
</gene>
<keyword evidence="2" id="KW-1185">Reference proteome</keyword>
<sequence>MAVDVEELIITPFREVVERGREAVANAEAAQDEDPELAKQMMKSAQVIFKEGERALKRLQPLWDSQVEKHGDTFKDAIGDNDDLAEKRRVLEELLYDFEDFMDVDSFDPSKFVEVQTATRAFALDVLDYVKRMKIENKTPTTPVHTFPPLPPLPPLPAHAQSPKIGSQSGPPPPSRNGSQGNLNFSLFPAVARQQKPHAGQRSGTRGSQGSSDGNTLRRTPSSAKSTASDARSSRHVYEATIAQVVPARREERRGSSPDVLGDETEPLKIATPIEPPQPRISDWVEEQTSVPKLRRPMRESIPENSAVTTHSPIDNNVVSRFNRIGLENTPPQSSVFDPTSPSTTNRTSVYSDTPTHSSSNGQSPKIPMSELRTSSLAATYFEPPAPVTFPSNGHYSDGLMLVADEQAVSDTSTQHIRSVSTITKEEDCLIGPKSSFHQVKGFCEGAQAFRRGGYWDGLKQTMAYVSGTSNQTPWFGAASSLDMVTLMENQGEPLPIGRCLNCEYYHVYNELTLDKEGDSRANFLKFGLLYRMRFLIKSHVSARTTSEIRYACLFCTQAGHTVHEGDATVFQTADQLLKHLSRHPQPLPEVPGVTVLYGKVERDHQQIEDYDIHFPSPPAPSPFPDTNSLFQLPVATALKNHVQRWGEVLADPDGSPDVLKFMSGAKIVGIEFPEKWGGKWCTGWHDGVKGPFPAKYVEIEGPKQNEISLQATSAVSLTTRWKWDPPDSARTGWLTFGKGETIKNVGWLYQDHWCWSGTNSKGKFGIFPQSHANPHSLREGVITPSTKRPQTSGPMRLFSRRRQSSTTSSLNGDA</sequence>
<protein>
    <submittedName>
        <fullName evidence="1">Sh3 domain containing protein</fullName>
    </submittedName>
</protein>
<organism evidence="1 2">
    <name type="scientific">Colletotrichum truncatum</name>
    <name type="common">Anthracnose fungus</name>
    <name type="synonym">Colletotrichum capsici</name>
    <dbReference type="NCBI Taxonomy" id="5467"/>
    <lineage>
        <taxon>Eukaryota</taxon>
        <taxon>Fungi</taxon>
        <taxon>Dikarya</taxon>
        <taxon>Ascomycota</taxon>
        <taxon>Pezizomycotina</taxon>
        <taxon>Sordariomycetes</taxon>
        <taxon>Hypocreomycetidae</taxon>
        <taxon>Glomerellales</taxon>
        <taxon>Glomerellaceae</taxon>
        <taxon>Colletotrichum</taxon>
        <taxon>Colletotrichum truncatum species complex</taxon>
    </lineage>
</organism>
<evidence type="ECO:0000313" key="1">
    <source>
        <dbReference type="EMBL" id="KAL0937179.1"/>
    </source>
</evidence>
<dbReference type="EMBL" id="VUJX02000004">
    <property type="protein sequence ID" value="KAL0937179.1"/>
    <property type="molecule type" value="Genomic_DNA"/>
</dbReference>
<proteinExistence type="predicted"/>
<reference evidence="1 2" key="1">
    <citation type="journal article" date="2020" name="Phytopathology">
        <title>Genome Sequence Resources of Colletotrichum truncatum, C. plurivorum, C. musicola, and C. sojae: Four Species Pathogenic to Soybean (Glycine max).</title>
        <authorList>
            <person name="Rogerio F."/>
            <person name="Boufleur T.R."/>
            <person name="Ciampi-Guillardi M."/>
            <person name="Sukno S.A."/>
            <person name="Thon M.R."/>
            <person name="Massola Junior N.S."/>
            <person name="Baroncelli R."/>
        </authorList>
    </citation>
    <scope>NUCLEOTIDE SEQUENCE [LARGE SCALE GENOMIC DNA]</scope>
    <source>
        <strain evidence="1 2">CMES1059</strain>
    </source>
</reference>
<evidence type="ECO:0000313" key="2">
    <source>
        <dbReference type="Proteomes" id="UP000805649"/>
    </source>
</evidence>
<dbReference type="Proteomes" id="UP000805649">
    <property type="component" value="Unassembled WGS sequence"/>
</dbReference>
<accession>A0ACC3YZ49</accession>
<name>A0ACC3YZ49_COLTU</name>